<name>A0A1G6YR77_9BURK</name>
<evidence type="ECO:0000313" key="2">
    <source>
        <dbReference type="Proteomes" id="UP000198781"/>
    </source>
</evidence>
<organism evidence="1 2">
    <name type="scientific">Paracidovorax valerianellae</name>
    <dbReference type="NCBI Taxonomy" id="187868"/>
    <lineage>
        <taxon>Bacteria</taxon>
        <taxon>Pseudomonadati</taxon>
        <taxon>Pseudomonadota</taxon>
        <taxon>Betaproteobacteria</taxon>
        <taxon>Burkholderiales</taxon>
        <taxon>Comamonadaceae</taxon>
        <taxon>Paracidovorax</taxon>
    </lineage>
</organism>
<dbReference type="EMBL" id="FMZC01000010">
    <property type="protein sequence ID" value="SDD92155.1"/>
    <property type="molecule type" value="Genomic_DNA"/>
</dbReference>
<dbReference type="AlphaFoldDB" id="A0A1G6YR77"/>
<accession>A0A1G6YR77</accession>
<evidence type="ECO:0000313" key="1">
    <source>
        <dbReference type="EMBL" id="SDD92155.1"/>
    </source>
</evidence>
<keyword evidence="2" id="KW-1185">Reference proteome</keyword>
<protein>
    <submittedName>
        <fullName evidence="1">Uncharacterized protein</fullName>
    </submittedName>
</protein>
<dbReference type="Proteomes" id="UP000198781">
    <property type="component" value="Unassembled WGS sequence"/>
</dbReference>
<proteinExistence type="predicted"/>
<sequence length="392" mass="41027">MTLSLIAFSSFLPTAPTNRRAPAVVAMSAIAASLVLSACSGKDPDLARMANAPRGTAAVPFGGVLSASPQFLYVVYCNGTVDKLDLAQPAKVSSFRLSERSGTPPAVAAVPAPGVKPDSCLARPAGTDGMTGKAERQVHVVATSQFYRRDDDGRKPYRLLTFSLPDWTLGEQADLGMFDVLNGTPPRVAPGPRAGQWVPRASDAEPDATAELVGYAGGQGVAFARFTQWSGNVSLVEFAVEAQPPSQSQAGTGFADRATRRFVRLAASTDASSGPLRLAPGGLFAVREVQRAAGATASPDKGSVQAAPPRSTGELRIYRTTDGQPVSTVVDARVVGSWQWIAITPNGWAVYTNRQGAYRFVALGLTFGAAPVEDAETDDLDGTRPGLVYSAQ</sequence>
<dbReference type="STRING" id="187868.SAMN05192589_110122"/>
<gene>
    <name evidence="1" type="ORF">SAMN05192589_110122</name>
</gene>
<reference evidence="1 2" key="1">
    <citation type="submission" date="2016-10" db="EMBL/GenBank/DDBJ databases">
        <authorList>
            <person name="de Groot N.N."/>
        </authorList>
    </citation>
    <scope>NUCLEOTIDE SEQUENCE [LARGE SCALE GENOMIC DNA]</scope>
    <source>
        <strain evidence="1 2">DSM 16619</strain>
    </source>
</reference>